<sequence>MTIIDEEDEKENSENQADYLYPRYSKCEPPLDVYTWQRITSRRNDLSGLIRRKDSDGTVVGVNNYHRLLLGFKRLHGFLEVTTAQRLVISLFVQDYCFIHNTSRFGINKRYQSFALRNFDLEDIQFESTNSGTTAKLPILKLGEYEMWVIRIKQYFQIQDYALWEVIENGDSWVSVPQTTQENGTSVTKMSIPVTAEEKTNKKNDVKARGLLLMALPNEHQTKYTHDVENGVLVYSLMASKLVSGSS</sequence>
<reference evidence="1" key="1">
    <citation type="journal article" date="2022" name="Int. J. Mol. Sci.">
        <title>Draft Genome of Tanacetum Coccineum: Genomic Comparison of Closely Related Tanacetum-Family Plants.</title>
        <authorList>
            <person name="Yamashiro T."/>
            <person name="Shiraishi A."/>
            <person name="Nakayama K."/>
            <person name="Satake H."/>
        </authorList>
    </citation>
    <scope>NUCLEOTIDE SEQUENCE</scope>
</reference>
<accession>A0ABQ5I5S0</accession>
<name>A0ABQ5I5S0_9ASTR</name>
<keyword evidence="2" id="KW-1185">Reference proteome</keyword>
<reference evidence="1" key="2">
    <citation type="submission" date="2022-01" db="EMBL/GenBank/DDBJ databases">
        <authorList>
            <person name="Yamashiro T."/>
            <person name="Shiraishi A."/>
            <person name="Satake H."/>
            <person name="Nakayama K."/>
        </authorList>
    </citation>
    <scope>NUCLEOTIDE SEQUENCE</scope>
</reference>
<protein>
    <submittedName>
        <fullName evidence="1">Uncharacterized protein</fullName>
    </submittedName>
</protein>
<comment type="caution">
    <text evidence="1">The sequence shown here is derived from an EMBL/GenBank/DDBJ whole genome shotgun (WGS) entry which is preliminary data.</text>
</comment>
<dbReference type="Proteomes" id="UP001151760">
    <property type="component" value="Unassembled WGS sequence"/>
</dbReference>
<organism evidence="1 2">
    <name type="scientific">Tanacetum coccineum</name>
    <dbReference type="NCBI Taxonomy" id="301880"/>
    <lineage>
        <taxon>Eukaryota</taxon>
        <taxon>Viridiplantae</taxon>
        <taxon>Streptophyta</taxon>
        <taxon>Embryophyta</taxon>
        <taxon>Tracheophyta</taxon>
        <taxon>Spermatophyta</taxon>
        <taxon>Magnoliopsida</taxon>
        <taxon>eudicotyledons</taxon>
        <taxon>Gunneridae</taxon>
        <taxon>Pentapetalae</taxon>
        <taxon>asterids</taxon>
        <taxon>campanulids</taxon>
        <taxon>Asterales</taxon>
        <taxon>Asteraceae</taxon>
        <taxon>Asteroideae</taxon>
        <taxon>Anthemideae</taxon>
        <taxon>Anthemidinae</taxon>
        <taxon>Tanacetum</taxon>
    </lineage>
</organism>
<evidence type="ECO:0000313" key="1">
    <source>
        <dbReference type="EMBL" id="GJT94995.1"/>
    </source>
</evidence>
<proteinExistence type="predicted"/>
<dbReference type="EMBL" id="BQNB010020347">
    <property type="protein sequence ID" value="GJT94995.1"/>
    <property type="molecule type" value="Genomic_DNA"/>
</dbReference>
<evidence type="ECO:0000313" key="2">
    <source>
        <dbReference type="Proteomes" id="UP001151760"/>
    </source>
</evidence>
<gene>
    <name evidence="1" type="ORF">Tco_1090513</name>
</gene>